<protein>
    <recommendedName>
        <fullName evidence="8">Ribonuclease VapC</fullName>
        <shortName evidence="8">RNase VapC</shortName>
        <ecNumber evidence="8">3.1.-.-</ecNumber>
    </recommendedName>
    <alternativeName>
        <fullName evidence="8">Toxin VapC</fullName>
    </alternativeName>
</protein>
<keyword evidence="5 8" id="KW-0378">Hydrolase</keyword>
<keyword evidence="6 8" id="KW-0460">Magnesium</keyword>
<evidence type="ECO:0000259" key="9">
    <source>
        <dbReference type="Pfam" id="PF01850"/>
    </source>
</evidence>
<dbReference type="InterPro" id="IPR002716">
    <property type="entry name" value="PIN_dom"/>
</dbReference>
<evidence type="ECO:0000256" key="6">
    <source>
        <dbReference type="ARBA" id="ARBA00022842"/>
    </source>
</evidence>
<feature type="binding site" evidence="8">
    <location>
        <position position="8"/>
    </location>
    <ligand>
        <name>Mg(2+)</name>
        <dbReference type="ChEBI" id="CHEBI:18420"/>
    </ligand>
</feature>
<dbReference type="PANTHER" id="PTHR33653">
    <property type="entry name" value="RIBONUCLEASE VAPC2"/>
    <property type="match status" value="1"/>
</dbReference>
<dbReference type="SUPFAM" id="SSF88723">
    <property type="entry name" value="PIN domain-like"/>
    <property type="match status" value="1"/>
</dbReference>
<keyword evidence="2 8" id="KW-1277">Toxin-antitoxin system</keyword>
<dbReference type="RefSeq" id="WP_379044796.1">
    <property type="nucleotide sequence ID" value="NZ_JBHSKW010000047.1"/>
</dbReference>
<gene>
    <name evidence="8" type="primary">vapC</name>
    <name evidence="10" type="ORF">ACFSSE_11450</name>
</gene>
<dbReference type="InterPro" id="IPR050556">
    <property type="entry name" value="Type_II_TA_system_RNase"/>
</dbReference>
<evidence type="ECO:0000256" key="7">
    <source>
        <dbReference type="ARBA" id="ARBA00038093"/>
    </source>
</evidence>
<reference evidence="11" key="1">
    <citation type="journal article" date="2019" name="Int. J. Syst. Evol. Microbiol.">
        <title>The Global Catalogue of Microorganisms (GCM) 10K type strain sequencing project: providing services to taxonomists for standard genome sequencing and annotation.</title>
        <authorList>
            <consortium name="The Broad Institute Genomics Platform"/>
            <consortium name="The Broad Institute Genome Sequencing Center for Infectious Disease"/>
            <person name="Wu L."/>
            <person name="Ma J."/>
        </authorList>
    </citation>
    <scope>NUCLEOTIDE SEQUENCE [LARGE SCALE GENOMIC DNA]</scope>
    <source>
        <strain evidence="11">KCTC 42456</strain>
    </source>
</reference>
<feature type="binding site" evidence="8">
    <location>
        <position position="96"/>
    </location>
    <ligand>
        <name>Mg(2+)</name>
        <dbReference type="ChEBI" id="CHEBI:18420"/>
    </ligand>
</feature>
<evidence type="ECO:0000256" key="3">
    <source>
        <dbReference type="ARBA" id="ARBA00022722"/>
    </source>
</evidence>
<evidence type="ECO:0000313" key="11">
    <source>
        <dbReference type="Proteomes" id="UP001597546"/>
    </source>
</evidence>
<keyword evidence="4 8" id="KW-0479">Metal-binding</keyword>
<feature type="domain" description="PIN" evidence="9">
    <location>
        <begin position="5"/>
        <end position="122"/>
    </location>
</feature>
<dbReference type="CDD" id="cd09881">
    <property type="entry name" value="PIN_VapC4-5_FitB-like"/>
    <property type="match status" value="1"/>
</dbReference>
<dbReference type="HAMAP" id="MF_00265">
    <property type="entry name" value="VapC_Nob1"/>
    <property type="match status" value="1"/>
</dbReference>
<keyword evidence="3 8" id="KW-0540">Nuclease</keyword>
<keyword evidence="8" id="KW-0800">Toxin</keyword>
<dbReference type="Proteomes" id="UP001597546">
    <property type="component" value="Unassembled WGS sequence"/>
</dbReference>
<comment type="cofactor">
    <cofactor evidence="1 8">
        <name>Mg(2+)</name>
        <dbReference type="ChEBI" id="CHEBI:18420"/>
    </cofactor>
</comment>
<evidence type="ECO:0000256" key="8">
    <source>
        <dbReference type="HAMAP-Rule" id="MF_00265"/>
    </source>
</evidence>
<dbReference type="Gene3D" id="3.40.50.1010">
    <property type="entry name" value="5'-nuclease"/>
    <property type="match status" value="1"/>
</dbReference>
<dbReference type="InterPro" id="IPR022907">
    <property type="entry name" value="VapC_family"/>
</dbReference>
<dbReference type="EMBL" id="JBHULV010000040">
    <property type="protein sequence ID" value="MFD2732318.1"/>
    <property type="molecule type" value="Genomic_DNA"/>
</dbReference>
<dbReference type="PANTHER" id="PTHR33653:SF1">
    <property type="entry name" value="RIBONUCLEASE VAPC2"/>
    <property type="match status" value="1"/>
</dbReference>
<evidence type="ECO:0000256" key="2">
    <source>
        <dbReference type="ARBA" id="ARBA00022649"/>
    </source>
</evidence>
<comment type="caution">
    <text evidence="10">The sequence shown here is derived from an EMBL/GenBank/DDBJ whole genome shotgun (WGS) entry which is preliminary data.</text>
</comment>
<name>A0ABW5TUV3_9SPHI</name>
<evidence type="ECO:0000256" key="1">
    <source>
        <dbReference type="ARBA" id="ARBA00001946"/>
    </source>
</evidence>
<sequence length="129" mass="14553">MEKLILVDTSILIDFFIKTDKANSTLLSLVKQGFIFKISAITVYEIYVGANSLQNDFWNEFLEKIEVLPLTANVAKAAVVINTELKRKHCQIDIADLFIAATAITNNLKIATLNIKHFERIEDLVILKS</sequence>
<evidence type="ECO:0000256" key="5">
    <source>
        <dbReference type="ARBA" id="ARBA00022801"/>
    </source>
</evidence>
<keyword evidence="11" id="KW-1185">Reference proteome</keyword>
<proteinExistence type="inferred from homology"/>
<evidence type="ECO:0000313" key="10">
    <source>
        <dbReference type="EMBL" id="MFD2732318.1"/>
    </source>
</evidence>
<comment type="similarity">
    <text evidence="7 8">Belongs to the PINc/VapC protein family.</text>
</comment>
<dbReference type="EC" id="3.1.-.-" evidence="8"/>
<comment type="function">
    <text evidence="8">Toxic component of a toxin-antitoxin (TA) system. An RNase.</text>
</comment>
<evidence type="ECO:0000256" key="4">
    <source>
        <dbReference type="ARBA" id="ARBA00022723"/>
    </source>
</evidence>
<dbReference type="InterPro" id="IPR029060">
    <property type="entry name" value="PIN-like_dom_sf"/>
</dbReference>
<accession>A0ABW5TUV3</accession>
<dbReference type="Pfam" id="PF01850">
    <property type="entry name" value="PIN"/>
    <property type="match status" value="1"/>
</dbReference>
<organism evidence="10 11">
    <name type="scientific">Pedobacter alpinus</name>
    <dbReference type="NCBI Taxonomy" id="1590643"/>
    <lineage>
        <taxon>Bacteria</taxon>
        <taxon>Pseudomonadati</taxon>
        <taxon>Bacteroidota</taxon>
        <taxon>Sphingobacteriia</taxon>
        <taxon>Sphingobacteriales</taxon>
        <taxon>Sphingobacteriaceae</taxon>
        <taxon>Pedobacter</taxon>
    </lineage>
</organism>